<accession>A0A6B0U329</accession>
<dbReference type="EMBL" id="GIFC01001514">
    <property type="protein sequence ID" value="MXU83597.1"/>
    <property type="molecule type" value="Transcribed_RNA"/>
</dbReference>
<protein>
    <submittedName>
        <fullName evidence="2">Putative secreted protein</fullName>
    </submittedName>
</protein>
<organism evidence="2">
    <name type="scientific">Ixodes ricinus</name>
    <name type="common">Common tick</name>
    <name type="synonym">Acarus ricinus</name>
    <dbReference type="NCBI Taxonomy" id="34613"/>
    <lineage>
        <taxon>Eukaryota</taxon>
        <taxon>Metazoa</taxon>
        <taxon>Ecdysozoa</taxon>
        <taxon>Arthropoda</taxon>
        <taxon>Chelicerata</taxon>
        <taxon>Arachnida</taxon>
        <taxon>Acari</taxon>
        <taxon>Parasitiformes</taxon>
        <taxon>Ixodida</taxon>
        <taxon>Ixodoidea</taxon>
        <taxon>Ixodidae</taxon>
        <taxon>Ixodinae</taxon>
        <taxon>Ixodes</taxon>
    </lineage>
</organism>
<evidence type="ECO:0000256" key="1">
    <source>
        <dbReference type="SAM" id="SignalP"/>
    </source>
</evidence>
<feature type="chain" id="PRO_5025547048" evidence="1">
    <location>
        <begin position="25"/>
        <end position="76"/>
    </location>
</feature>
<reference evidence="2" key="1">
    <citation type="submission" date="2019-12" db="EMBL/GenBank/DDBJ databases">
        <title>An insight into the sialome of adult female Ixodes ricinus ticks feeding for 6 days.</title>
        <authorList>
            <person name="Perner J."/>
            <person name="Ribeiro J.M.C."/>
        </authorList>
    </citation>
    <scope>NUCLEOTIDE SEQUENCE</scope>
    <source>
        <strain evidence="2">Semi-engorged</strain>
        <tissue evidence="2">Salivary glands</tissue>
    </source>
</reference>
<dbReference type="AlphaFoldDB" id="A0A6B0U329"/>
<feature type="signal peptide" evidence="1">
    <location>
        <begin position="1"/>
        <end position="24"/>
    </location>
</feature>
<name>A0A6B0U329_IXORI</name>
<sequence>MPRRCLQAFFFSPLFFFLPRHKQAGTTRKRMLRIREALPRSNLHQPSLARYITDRKVIWTNYFRSSASHLCVTESS</sequence>
<keyword evidence="1" id="KW-0732">Signal</keyword>
<evidence type="ECO:0000313" key="2">
    <source>
        <dbReference type="EMBL" id="MXU83597.1"/>
    </source>
</evidence>
<proteinExistence type="predicted"/>